<proteinExistence type="predicted"/>
<evidence type="ECO:0008006" key="4">
    <source>
        <dbReference type="Google" id="ProtNLM"/>
    </source>
</evidence>
<dbReference type="NCBIfam" id="TIGR04331">
    <property type="entry name" value="o_ant_LIC12162"/>
    <property type="match status" value="1"/>
</dbReference>
<sequence length="588" mass="69237">MQKKLVIGTASSERTQKNLVIPFVSSKLTDGKLLVKDLNNLLCPKIFSDISEKDKVYQNLDSLIEYFVVKHTKKLKKTTKDHLSDDFYNFLLRPYFNYIICSVFSKFQILKNVIDSSKESLAVEALDVNLGERFINFQHFHLNFHFNQNFHMWISSVILNFLKNDRVKIKTIGSFHPQPFLNKKRSIWNEIIKYKMFTKPHRFFFLFSNLLNDKFNKHLLFKKVYGIGFFISLVFSSILLLKRRRHFVEQKSAKVHKKNFNLDNWDPNFINSLEHIIMQTLPYSFNEGFNDYLSKEKNTKTRKARIIFDKSTMQDEFLIKQALSKENGRLVFVQHGAGYCTHNEYRLLSYEFNSDMFIIWGKQAPNKGQCEFISLPSPLLSKMKNKHRFKTDTLVFGGTCINPLWDGVLYPDPSHLRGYLAQKVDFFNSIDTRLIKKSFYKAHPAGENDTVFFNEVFFIKNSLPELQIIPSNMNFEKYLLSCRLLILDHYGTAFYKAMASNTPTILYFGFPFFDFLPEFKNLLNEFHECGVFVTSAKDAAIKANDLWDNVEEWWLSSKVQNTRNKFCKLYAQTDSFYLFKWANAIFKL</sequence>
<name>A0A1W6N5J2_9PROT</name>
<feature type="transmembrane region" description="Helical" evidence="1">
    <location>
        <begin position="224"/>
        <end position="241"/>
    </location>
</feature>
<gene>
    <name evidence="2" type="ORF">GQ61_06845</name>
</gene>
<dbReference type="EMBL" id="CP008743">
    <property type="protein sequence ID" value="ARN85052.1"/>
    <property type="molecule type" value="Genomic_DNA"/>
</dbReference>
<organism evidence="2 3">
    <name type="scientific">Candidatus Nucleicultrix amoebiphila FS5</name>
    <dbReference type="NCBI Taxonomy" id="1414854"/>
    <lineage>
        <taxon>Bacteria</taxon>
        <taxon>Pseudomonadati</taxon>
        <taxon>Pseudomonadota</taxon>
        <taxon>Alphaproteobacteria</taxon>
        <taxon>Holosporales</taxon>
        <taxon>Candidatus Nucleicultricaceae</taxon>
        <taxon>Candidatus Nucleicultrix</taxon>
    </lineage>
</organism>
<accession>A0A1W6N5J2</accession>
<reference evidence="2 3" key="1">
    <citation type="submission" date="2014-06" db="EMBL/GenBank/DDBJ databases">
        <title>The genome of the endonuclear symbiont Nucleicultrix amoebiphila.</title>
        <authorList>
            <person name="Schulz F."/>
            <person name="Horn M."/>
        </authorList>
    </citation>
    <scope>NUCLEOTIDE SEQUENCE [LARGE SCALE GENOMIC DNA]</scope>
    <source>
        <strain evidence="2 3">FS5</strain>
    </source>
</reference>
<keyword evidence="1" id="KW-0812">Transmembrane</keyword>
<keyword evidence="3" id="KW-1185">Reference proteome</keyword>
<evidence type="ECO:0000313" key="3">
    <source>
        <dbReference type="Proteomes" id="UP000237351"/>
    </source>
</evidence>
<evidence type="ECO:0000256" key="1">
    <source>
        <dbReference type="SAM" id="Phobius"/>
    </source>
</evidence>
<dbReference type="OrthoDB" id="329802at2"/>
<protein>
    <recommendedName>
        <fullName evidence="4">Transferase</fullName>
    </recommendedName>
</protein>
<dbReference type="Proteomes" id="UP000237351">
    <property type="component" value="Chromosome"/>
</dbReference>
<dbReference type="InterPro" id="IPR027603">
    <property type="entry name" value="LIC12162"/>
</dbReference>
<keyword evidence="1" id="KW-1133">Transmembrane helix</keyword>
<dbReference type="KEGG" id="naf:GQ61_06845"/>
<keyword evidence="1" id="KW-0472">Membrane</keyword>
<dbReference type="RefSeq" id="WP_085784570.1">
    <property type="nucleotide sequence ID" value="NZ_CP008743.1"/>
</dbReference>
<dbReference type="STRING" id="1414854.GQ61_06845"/>
<dbReference type="AlphaFoldDB" id="A0A1W6N5J2"/>
<evidence type="ECO:0000313" key="2">
    <source>
        <dbReference type="EMBL" id="ARN85052.1"/>
    </source>
</evidence>